<dbReference type="AlphaFoldDB" id="A0A3M7RYL0"/>
<comment type="caution">
    <text evidence="1">The sequence shown here is derived from an EMBL/GenBank/DDBJ whole genome shotgun (WGS) entry which is preliminary data.</text>
</comment>
<dbReference type="EMBL" id="REGN01002362">
    <property type="protein sequence ID" value="RNA28606.1"/>
    <property type="molecule type" value="Genomic_DNA"/>
</dbReference>
<name>A0A3M7RYL0_BRAPC</name>
<reference evidence="1 2" key="1">
    <citation type="journal article" date="2018" name="Sci. Rep.">
        <title>Genomic signatures of local adaptation to the degree of environmental predictability in rotifers.</title>
        <authorList>
            <person name="Franch-Gras L."/>
            <person name="Hahn C."/>
            <person name="Garcia-Roger E.M."/>
            <person name="Carmona M.J."/>
            <person name="Serra M."/>
            <person name="Gomez A."/>
        </authorList>
    </citation>
    <scope>NUCLEOTIDE SEQUENCE [LARGE SCALE GENOMIC DNA]</scope>
    <source>
        <strain evidence="1">HYR1</strain>
    </source>
</reference>
<organism evidence="1 2">
    <name type="scientific">Brachionus plicatilis</name>
    <name type="common">Marine rotifer</name>
    <name type="synonym">Brachionus muelleri</name>
    <dbReference type="NCBI Taxonomy" id="10195"/>
    <lineage>
        <taxon>Eukaryota</taxon>
        <taxon>Metazoa</taxon>
        <taxon>Spiralia</taxon>
        <taxon>Gnathifera</taxon>
        <taxon>Rotifera</taxon>
        <taxon>Eurotatoria</taxon>
        <taxon>Monogononta</taxon>
        <taxon>Pseudotrocha</taxon>
        <taxon>Ploima</taxon>
        <taxon>Brachionidae</taxon>
        <taxon>Brachionus</taxon>
    </lineage>
</organism>
<evidence type="ECO:0000313" key="2">
    <source>
        <dbReference type="Proteomes" id="UP000276133"/>
    </source>
</evidence>
<keyword evidence="2" id="KW-1185">Reference proteome</keyword>
<proteinExistence type="predicted"/>
<accession>A0A3M7RYL0</accession>
<gene>
    <name evidence="1" type="ORF">BpHYR1_027507</name>
</gene>
<protein>
    <submittedName>
        <fullName evidence="1">Uncharacterized protein</fullName>
    </submittedName>
</protein>
<dbReference type="Proteomes" id="UP000276133">
    <property type="component" value="Unassembled WGS sequence"/>
</dbReference>
<sequence>MQVYFYYLALKTTNRMFFYHILVKLMTLLKYQKKRIPFRVIHNTVLICTSGFNKNFTIRIIKIFVQTKATSKGIIAGEVGILFGAKKKIEID</sequence>
<evidence type="ECO:0000313" key="1">
    <source>
        <dbReference type="EMBL" id="RNA28606.1"/>
    </source>
</evidence>